<dbReference type="SUPFAM" id="SSF103032">
    <property type="entry name" value="Hypothetical protein YwqG"/>
    <property type="match status" value="1"/>
</dbReference>
<gene>
    <name evidence="1" type="ORF">SanaruYs_29390</name>
</gene>
<dbReference type="EMBL" id="BHXQ01000005">
    <property type="protein sequence ID" value="GCC52701.1"/>
    <property type="molecule type" value="Genomic_DNA"/>
</dbReference>
<dbReference type="Pfam" id="PF09234">
    <property type="entry name" value="DUF1963"/>
    <property type="match status" value="1"/>
</dbReference>
<comment type="caution">
    <text evidence="1">The sequence shown here is derived from an EMBL/GenBank/DDBJ whole genome shotgun (WGS) entry which is preliminary data.</text>
</comment>
<protein>
    <submittedName>
        <fullName evidence="1">DUF1963 domain-containing protein</fullName>
    </submittedName>
</protein>
<dbReference type="Gene3D" id="2.30.320.10">
    <property type="entry name" value="YwqG-like"/>
    <property type="match status" value="1"/>
</dbReference>
<sequence length="263" mass="30119">MLMDIKKEAASIINASSLSKSDKNLYISHFKYAISTTGKEIKDMKQMPIGTSLLRGCPHLPKDFNWPDNYYFFAQFNCAQIKPIDALKLLPDSGMLWLFFNPADNDFRPVSKTAAKLLYFDGDMNKLEIRNPPPQAFYKSHPSYYKDLVSTSDKMEFTPGFTFGIEDVPLELCELLSNQLSLSYFENTDCGLYGFPRLWQGEGDEDGLFAPPDWDWITGPPPVQDNVLFFQDVFFDGNIHFWLTKEQMIKKDYAEVMVTASVT</sequence>
<dbReference type="InterPro" id="IPR035948">
    <property type="entry name" value="YwqG-like_sf"/>
</dbReference>
<proteinExistence type="predicted"/>
<keyword evidence="2" id="KW-1185">Reference proteome</keyword>
<name>A0A401UCQ5_9BACT</name>
<accession>A0A401UCQ5</accession>
<dbReference type="Proteomes" id="UP000288227">
    <property type="component" value="Unassembled WGS sequence"/>
</dbReference>
<evidence type="ECO:0000313" key="1">
    <source>
        <dbReference type="EMBL" id="GCC52701.1"/>
    </source>
</evidence>
<dbReference type="AlphaFoldDB" id="A0A401UCQ5"/>
<dbReference type="InterPro" id="IPR015315">
    <property type="entry name" value="DUF1963"/>
</dbReference>
<evidence type="ECO:0000313" key="2">
    <source>
        <dbReference type="Proteomes" id="UP000288227"/>
    </source>
</evidence>
<organism evidence="1 2">
    <name type="scientific">Chryseotalea sanaruensis</name>
    <dbReference type="NCBI Taxonomy" id="2482724"/>
    <lineage>
        <taxon>Bacteria</taxon>
        <taxon>Pseudomonadati</taxon>
        <taxon>Bacteroidota</taxon>
        <taxon>Cytophagia</taxon>
        <taxon>Cytophagales</taxon>
        <taxon>Chryseotaleaceae</taxon>
        <taxon>Chryseotalea</taxon>
    </lineage>
</organism>
<reference evidence="1 2" key="1">
    <citation type="submission" date="2018-11" db="EMBL/GenBank/DDBJ databases">
        <title>Chryseotalea sanarue gen. nov., sp., nov., a member of the family Cytophagaceae, isolated from a brackish lake in Hamamatsu Japan.</title>
        <authorList>
            <person name="Maejima Y."/>
            <person name="Iino T."/>
            <person name="Muraguchi Y."/>
            <person name="Fukuda K."/>
            <person name="Ohkuma M."/>
            <person name="Moriuchi R."/>
            <person name="Dohra H."/>
            <person name="Kimbara K."/>
            <person name="Shintani M."/>
        </authorList>
    </citation>
    <scope>NUCLEOTIDE SEQUENCE [LARGE SCALE GENOMIC DNA]</scope>
    <source>
        <strain evidence="1 2">Ys</strain>
    </source>
</reference>